<accession>A0ABW5L729</accession>
<protein>
    <submittedName>
        <fullName evidence="1">Uncharacterized protein</fullName>
    </submittedName>
</protein>
<dbReference type="EMBL" id="JBHULD010000018">
    <property type="protein sequence ID" value="MFD2556568.1"/>
    <property type="molecule type" value="Genomic_DNA"/>
</dbReference>
<evidence type="ECO:0000313" key="1">
    <source>
        <dbReference type="EMBL" id="MFD2556568.1"/>
    </source>
</evidence>
<sequence>MRKRINTLPLLLNASQGEYMPTELVDLYHLFVLVGGDLDLLDRVAMRLENEGKEVYFLEDTLDTTKGLHRYGILYMEEPLLLINVH</sequence>
<reference evidence="2" key="1">
    <citation type="journal article" date="2019" name="Int. J. Syst. Evol. Microbiol.">
        <title>The Global Catalogue of Microorganisms (GCM) 10K type strain sequencing project: providing services to taxonomists for standard genome sequencing and annotation.</title>
        <authorList>
            <consortium name="The Broad Institute Genomics Platform"/>
            <consortium name="The Broad Institute Genome Sequencing Center for Infectious Disease"/>
            <person name="Wu L."/>
            <person name="Ma J."/>
        </authorList>
    </citation>
    <scope>NUCLEOTIDE SEQUENCE [LARGE SCALE GENOMIC DNA]</scope>
    <source>
        <strain evidence="2">KCTC 52298</strain>
    </source>
</reference>
<name>A0ABW5L729_9SPHI</name>
<dbReference type="RefSeq" id="WP_210352375.1">
    <property type="nucleotide sequence ID" value="NZ_JAEQMU010000001.1"/>
</dbReference>
<comment type="caution">
    <text evidence="1">The sequence shown here is derived from an EMBL/GenBank/DDBJ whole genome shotgun (WGS) entry which is preliminary data.</text>
</comment>
<proteinExistence type="predicted"/>
<dbReference type="Proteomes" id="UP001597440">
    <property type="component" value="Unassembled WGS sequence"/>
</dbReference>
<keyword evidence="2" id="KW-1185">Reference proteome</keyword>
<gene>
    <name evidence="1" type="ORF">ACFSQW_19395</name>
</gene>
<organism evidence="1 2">
    <name type="scientific">Sphingobacterium tabacisoli</name>
    <dbReference type="NCBI Taxonomy" id="2044855"/>
    <lineage>
        <taxon>Bacteria</taxon>
        <taxon>Pseudomonadati</taxon>
        <taxon>Bacteroidota</taxon>
        <taxon>Sphingobacteriia</taxon>
        <taxon>Sphingobacteriales</taxon>
        <taxon>Sphingobacteriaceae</taxon>
        <taxon>Sphingobacterium</taxon>
    </lineage>
</organism>
<evidence type="ECO:0000313" key="2">
    <source>
        <dbReference type="Proteomes" id="UP001597440"/>
    </source>
</evidence>